<proteinExistence type="predicted"/>
<dbReference type="InterPro" id="IPR001715">
    <property type="entry name" value="CH_dom"/>
</dbReference>
<evidence type="ECO:0000313" key="5">
    <source>
        <dbReference type="EMBL" id="KAB0390865.1"/>
    </source>
</evidence>
<feature type="region of interest" description="Disordered" evidence="3">
    <location>
        <begin position="38"/>
        <end position="70"/>
    </location>
</feature>
<gene>
    <name evidence="5" type="ORF">E2I00_001103</name>
</gene>
<dbReference type="Pfam" id="PF00307">
    <property type="entry name" value="CH"/>
    <property type="match status" value="1"/>
</dbReference>
<sequence>PETVSVLIKGGAQDLALSKGPVAAVLSRGQGCDPALLLESPDGHADPPSHALLRFPRPSQPGERLPKPERGKMRVHKINNVNKALDFIASKGVKLVSIGAEGSPSRTSLWKRKTAPYKNVNVQNFHISWKDGLAFNALIHRHRPELIEYDKLRKDDPVTNLNNAFEVAEKYLDIPKMLDAEDIVNTARPDEKAIMTYVSSFYHAFSGAQKAETAANRICKVLAVNQENEHLMEDYERLASDLLEWIRRTIPWLEDRVPQKTIQEMQQKLEDFRDYRRVHKPPKVQEKCQLEINFNTLQTKLRLSNRPAFMPSEGKMVSDINNGWQHLEQAEKGYEEWLLNEIRRLERLDHLAEKFRQKASIHEAWTDGKEAMLKHRDYETATLSDIKALIRKHEAFESDLAAHQDRVEQIAAIAQELKYVWARGPPSPASPPAPSPEQRELDYYDSHNKTEKQLETIDQLHLEYAKRAAPFNNWMESAMEDLQDMFIVHTIEEIEGLISAHDQFKSTLPDADREREAILAIHKEAQRIAESNHIKLSGSNPYTTFASQANIVGPWIQTKMEEIGRISIEMNGTLEDQLSHLKQYERSIRGPEHQFAPGPAGPDVSSACFLWVACALGVRRGPSRRGCNSLSPTPNSGAPTPALAQRSWEEASDCPPGHPRPSTCPALAITLSTSPLTLCFPPPCVPFPRRLHVTRAPLPASVPAWSPHRPLCTPAFGCRQDHGGALGPEEFKACLISLGYDVENDRQVRAPWAQRTVALTALLFLSLLLSVSPPSGHPTPCHHVCHFTGSLASSLPCVSPDTFPLTWSLGAAYVSPAPCHCPVSPLCTRGGPSCLLWARSPLLSLRPRAEADRQHGLR</sequence>
<dbReference type="CDD" id="cd21216">
    <property type="entry name" value="CH_ACTN_rpt2"/>
    <property type="match status" value="1"/>
</dbReference>
<feature type="non-terminal residue" evidence="5">
    <location>
        <position position="1"/>
    </location>
</feature>
<dbReference type="EMBL" id="SGJD01004997">
    <property type="protein sequence ID" value="KAB0390865.1"/>
    <property type="molecule type" value="Genomic_DNA"/>
</dbReference>
<feature type="domain" description="Calponin-homology (CH)" evidence="4">
    <location>
        <begin position="100"/>
        <end position="206"/>
    </location>
</feature>
<dbReference type="SUPFAM" id="SSF46966">
    <property type="entry name" value="Spectrin repeat"/>
    <property type="match status" value="4"/>
</dbReference>
<dbReference type="Gene3D" id="1.10.418.10">
    <property type="entry name" value="Calponin-like domain"/>
    <property type="match status" value="2"/>
</dbReference>
<dbReference type="FunFam" id="1.10.418.10:FF:000001">
    <property type="entry name" value="Actinin alpha 1"/>
    <property type="match status" value="1"/>
</dbReference>
<dbReference type="FunFam" id="1.20.58.60:FF:000002">
    <property type="entry name" value="Actinin, alpha 1"/>
    <property type="match status" value="1"/>
</dbReference>
<dbReference type="InterPro" id="IPR036872">
    <property type="entry name" value="CH_dom_sf"/>
</dbReference>
<dbReference type="InterPro" id="IPR002017">
    <property type="entry name" value="Spectrin_repeat"/>
</dbReference>
<evidence type="ECO:0000256" key="1">
    <source>
        <dbReference type="ARBA" id="ARBA00022737"/>
    </source>
</evidence>
<keyword evidence="2" id="KW-0009">Actin-binding</keyword>
<feature type="region of interest" description="Disordered" evidence="3">
    <location>
        <begin position="624"/>
        <end position="645"/>
    </location>
</feature>
<dbReference type="GO" id="GO:0003779">
    <property type="term" value="F:actin binding"/>
    <property type="evidence" value="ECO:0007669"/>
    <property type="project" value="UniProtKB-KW"/>
</dbReference>
<keyword evidence="6" id="KW-1185">Reference proteome</keyword>
<evidence type="ECO:0000259" key="4">
    <source>
        <dbReference type="PROSITE" id="PS50021"/>
    </source>
</evidence>
<keyword evidence="1" id="KW-0677">Repeat</keyword>
<evidence type="ECO:0000256" key="2">
    <source>
        <dbReference type="ARBA" id="ARBA00023203"/>
    </source>
</evidence>
<dbReference type="PANTHER" id="PTHR11915">
    <property type="entry name" value="SPECTRIN/FILAMIN RELATED CYTOSKELETAL PROTEIN"/>
    <property type="match status" value="1"/>
</dbReference>
<reference evidence="5 6" key="1">
    <citation type="journal article" date="2019" name="PLoS ONE">
        <title>Genomic analyses reveal an absence of contemporary introgressive admixture between fin whales and blue whales, despite known hybrids.</title>
        <authorList>
            <person name="Westbury M.V."/>
            <person name="Petersen B."/>
            <person name="Lorenzen E.D."/>
        </authorList>
    </citation>
    <scope>NUCLEOTIDE SEQUENCE [LARGE SCALE GENOMIC DNA]</scope>
    <source>
        <strain evidence="5">FinWhale-01</strain>
    </source>
</reference>
<dbReference type="SUPFAM" id="SSF47576">
    <property type="entry name" value="Calponin-homology domain, CH-domain"/>
    <property type="match status" value="1"/>
</dbReference>
<protein>
    <recommendedName>
        <fullName evidence="4">Calponin-homology (CH) domain-containing protein</fullName>
    </recommendedName>
</protein>
<dbReference type="PROSITE" id="PS50021">
    <property type="entry name" value="CH"/>
    <property type="match status" value="1"/>
</dbReference>
<feature type="compositionally biased region" description="Polar residues" evidence="3">
    <location>
        <begin position="626"/>
        <end position="638"/>
    </location>
</feature>
<dbReference type="SMART" id="SM00033">
    <property type="entry name" value="CH"/>
    <property type="match status" value="1"/>
</dbReference>
<dbReference type="Pfam" id="PF00435">
    <property type="entry name" value="Spectrin"/>
    <property type="match status" value="3"/>
</dbReference>
<evidence type="ECO:0000256" key="3">
    <source>
        <dbReference type="SAM" id="MobiDB-lite"/>
    </source>
</evidence>
<dbReference type="OrthoDB" id="10017054at2759"/>
<evidence type="ECO:0000313" key="6">
    <source>
        <dbReference type="Proteomes" id="UP000437017"/>
    </source>
</evidence>
<dbReference type="FunFam" id="1.20.58.60:FF:000005">
    <property type="entry name" value="Actinin alpha 1"/>
    <property type="match status" value="1"/>
</dbReference>
<dbReference type="CDD" id="cd00176">
    <property type="entry name" value="SPEC"/>
    <property type="match status" value="2"/>
</dbReference>
<dbReference type="InterPro" id="IPR018159">
    <property type="entry name" value="Spectrin/alpha-actinin"/>
</dbReference>
<dbReference type="SMART" id="SM00150">
    <property type="entry name" value="SPEC"/>
    <property type="match status" value="3"/>
</dbReference>
<dbReference type="Proteomes" id="UP000437017">
    <property type="component" value="Unassembled WGS sequence"/>
</dbReference>
<name>A0A643BTE1_BALPH</name>
<dbReference type="Gene3D" id="1.20.58.60">
    <property type="match status" value="4"/>
</dbReference>
<dbReference type="AlphaFoldDB" id="A0A643BTE1"/>
<comment type="caution">
    <text evidence="5">The sequence shown here is derived from an EMBL/GenBank/DDBJ whole genome shotgun (WGS) entry which is preliminary data.</text>
</comment>
<organism evidence="5 6">
    <name type="scientific">Balaenoptera physalus</name>
    <name type="common">Fin whale</name>
    <name type="synonym">Balaena physalus</name>
    <dbReference type="NCBI Taxonomy" id="9770"/>
    <lineage>
        <taxon>Eukaryota</taxon>
        <taxon>Metazoa</taxon>
        <taxon>Chordata</taxon>
        <taxon>Craniata</taxon>
        <taxon>Vertebrata</taxon>
        <taxon>Euteleostomi</taxon>
        <taxon>Mammalia</taxon>
        <taxon>Eutheria</taxon>
        <taxon>Laurasiatheria</taxon>
        <taxon>Artiodactyla</taxon>
        <taxon>Whippomorpha</taxon>
        <taxon>Cetacea</taxon>
        <taxon>Mysticeti</taxon>
        <taxon>Balaenopteridae</taxon>
        <taxon>Balaenoptera</taxon>
    </lineage>
</organism>
<accession>A0A643BTE1</accession>